<dbReference type="RefSeq" id="WP_329512449.1">
    <property type="nucleotide sequence ID" value="NZ_BAAAYZ010000004.1"/>
</dbReference>
<accession>A0ABU7FVJ3</accession>
<feature type="region of interest" description="Disordered" evidence="1">
    <location>
        <begin position="262"/>
        <end position="287"/>
    </location>
</feature>
<dbReference type="EMBL" id="JAYWVC010000312">
    <property type="protein sequence ID" value="MED7828089.1"/>
    <property type="molecule type" value="Genomic_DNA"/>
</dbReference>
<feature type="domain" description="Sialidase" evidence="3">
    <location>
        <begin position="192"/>
        <end position="389"/>
    </location>
</feature>
<evidence type="ECO:0000256" key="1">
    <source>
        <dbReference type="SAM" id="MobiDB-lite"/>
    </source>
</evidence>
<sequence>MSRRWASRLTATIAAGFLVVPLAHPAAAESAVDVQANEPQVSGDPASDTTARFPTNKQNEPTVAVNPLDSRYLIAGSNDEQRQPPCGPGPVRGTDAAPSDCSFFPGVGTSGVYTSSDGGATWNNRGLLDDQPSWKNSDLISDGDPVISYGPRPGPDGTFSYKNGVRAYYSSLASYKPGRSPYPPNKAPELLVVAHSDDNGTTWSAPTVATAKGNPNDFNDKEWVTVDASPTSPFFGRVYLTWTEFRAAGQAEPVMVSVSTDGGATFSSPKQLSPAGNNGTGNGRQGSMPTVGPDGTVYAAWEEASQQLVSVSRDGGTTWARPVTAGPVADIQDPIPGANFRTDSFLSIAADPRPGSTSVWAAWVNRTAGGGRLVVVRSSDRGATWSVPVTVSTTAEGYAFFQGLDVAPNGRVDVAYQALVAKNPATYGTGNAAVDTWYTGKPEGGTWSKPEKISKASTDPATSAQNNLARQFMGDYNTLASTADKAYFIDTDARSGVGCPAVDAYQHAIEGTSAVRGDMKDRIATRLGQDPYADDPSTKPAPPLDCPAQFGNTDAYVAVITP</sequence>
<gene>
    <name evidence="4" type="ORF">VXC91_40975</name>
</gene>
<dbReference type="SUPFAM" id="SSF50939">
    <property type="entry name" value="Sialidases"/>
    <property type="match status" value="1"/>
</dbReference>
<dbReference type="CDD" id="cd15482">
    <property type="entry name" value="Sialidase_non-viral"/>
    <property type="match status" value="1"/>
</dbReference>
<keyword evidence="4" id="KW-0326">Glycosidase</keyword>
<dbReference type="Gene3D" id="2.120.10.10">
    <property type="match status" value="2"/>
</dbReference>
<keyword evidence="2" id="KW-0732">Signal</keyword>
<feature type="compositionally biased region" description="Polar residues" evidence="1">
    <location>
        <begin position="47"/>
        <end position="59"/>
    </location>
</feature>
<feature type="chain" id="PRO_5047338352" evidence="2">
    <location>
        <begin position="29"/>
        <end position="562"/>
    </location>
</feature>
<keyword evidence="5" id="KW-1185">Reference proteome</keyword>
<keyword evidence="4" id="KW-0378">Hydrolase</keyword>
<feature type="region of interest" description="Disordered" evidence="1">
    <location>
        <begin position="528"/>
        <end position="547"/>
    </location>
</feature>
<comment type="caution">
    <text evidence="4">The sequence shown here is derived from an EMBL/GenBank/DDBJ whole genome shotgun (WGS) entry which is preliminary data.</text>
</comment>
<evidence type="ECO:0000256" key="2">
    <source>
        <dbReference type="SAM" id="SignalP"/>
    </source>
</evidence>
<feature type="region of interest" description="Disordered" evidence="1">
    <location>
        <begin position="34"/>
        <end position="59"/>
    </location>
</feature>
<feature type="region of interest" description="Disordered" evidence="1">
    <location>
        <begin position="76"/>
        <end position="98"/>
    </location>
</feature>
<protein>
    <submittedName>
        <fullName evidence="4">Sialidase family protein</fullName>
        <ecNumber evidence="4">3.2.1.-</ecNumber>
    </submittedName>
</protein>
<evidence type="ECO:0000313" key="5">
    <source>
        <dbReference type="Proteomes" id="UP001333996"/>
    </source>
</evidence>
<evidence type="ECO:0000313" key="4">
    <source>
        <dbReference type="EMBL" id="MED7828089.1"/>
    </source>
</evidence>
<dbReference type="EC" id="3.2.1.-" evidence="4"/>
<organism evidence="4 5">
    <name type="scientific">Streptomyces chiangmaiensis</name>
    <dbReference type="NCBI Taxonomy" id="766497"/>
    <lineage>
        <taxon>Bacteria</taxon>
        <taxon>Bacillati</taxon>
        <taxon>Actinomycetota</taxon>
        <taxon>Actinomycetes</taxon>
        <taxon>Kitasatosporales</taxon>
        <taxon>Streptomycetaceae</taxon>
        <taxon>Streptomyces</taxon>
    </lineage>
</organism>
<dbReference type="Pfam" id="PF13088">
    <property type="entry name" value="BNR_2"/>
    <property type="match status" value="1"/>
</dbReference>
<reference evidence="4" key="1">
    <citation type="submission" date="2024-01" db="EMBL/GenBank/DDBJ databases">
        <title>First draft genome sequence data of TA4-1, the type strain of Gram-positive actinobacterium Streptomyces chiangmaiensis.</title>
        <authorList>
            <person name="Yasawong M."/>
            <person name="Nantapong N."/>
        </authorList>
    </citation>
    <scope>NUCLEOTIDE SEQUENCE</scope>
    <source>
        <strain evidence="4">TA4-1</strain>
    </source>
</reference>
<feature type="signal peptide" evidence="2">
    <location>
        <begin position="1"/>
        <end position="28"/>
    </location>
</feature>
<dbReference type="InterPro" id="IPR011040">
    <property type="entry name" value="Sialidase"/>
</dbReference>
<proteinExistence type="predicted"/>
<feature type="region of interest" description="Disordered" evidence="1">
    <location>
        <begin position="443"/>
        <end position="462"/>
    </location>
</feature>
<dbReference type="Proteomes" id="UP001333996">
    <property type="component" value="Unassembled WGS sequence"/>
</dbReference>
<dbReference type="GO" id="GO:0016798">
    <property type="term" value="F:hydrolase activity, acting on glycosyl bonds"/>
    <property type="evidence" value="ECO:0007669"/>
    <property type="project" value="UniProtKB-KW"/>
</dbReference>
<feature type="compositionally biased region" description="Polar residues" evidence="1">
    <location>
        <begin position="262"/>
        <end position="277"/>
    </location>
</feature>
<evidence type="ECO:0000259" key="3">
    <source>
        <dbReference type="Pfam" id="PF13088"/>
    </source>
</evidence>
<dbReference type="InterPro" id="IPR036278">
    <property type="entry name" value="Sialidase_sf"/>
</dbReference>
<name>A0ABU7FVJ3_9ACTN</name>